<evidence type="ECO:0000259" key="3">
    <source>
        <dbReference type="Pfam" id="PF05175"/>
    </source>
</evidence>
<dbReference type="Proteomes" id="UP000056322">
    <property type="component" value="Chromosome 1"/>
</dbReference>
<dbReference type="GO" id="GO:0036009">
    <property type="term" value="F:protein-glutamine N-methyltransferase activity"/>
    <property type="evidence" value="ECO:0007669"/>
    <property type="project" value="TreeGrafter"/>
</dbReference>
<evidence type="ECO:0000313" key="5">
    <source>
        <dbReference type="Proteomes" id="UP000056322"/>
    </source>
</evidence>
<dbReference type="InterPro" id="IPR029063">
    <property type="entry name" value="SAM-dependent_MTases_sf"/>
</dbReference>
<dbReference type="GO" id="GO:0003676">
    <property type="term" value="F:nucleic acid binding"/>
    <property type="evidence" value="ECO:0007669"/>
    <property type="project" value="InterPro"/>
</dbReference>
<proteinExistence type="predicted"/>
<dbReference type="PROSITE" id="PS00092">
    <property type="entry name" value="N6_MTASE"/>
    <property type="match status" value="1"/>
</dbReference>
<dbReference type="OrthoDB" id="267914at2"/>
<dbReference type="RefSeq" id="WP_045750491.1">
    <property type="nucleotide sequence ID" value="NZ_LN794158.1"/>
</dbReference>
<dbReference type="KEGG" id="mbac:BN1209_0114"/>
<gene>
    <name evidence="4" type="ORF">BN1209_0114</name>
</gene>
<sequence length="376" mass="41579">MLISWVEGGATLSARWQSEAGVAAPQRVIIADDTINADTAYRLACEGTAMLWRGDFHNARQLLQAMARRCDQKKSPKKINQESATIDLKQAFNLHRVAQAQRARVLGMLLIEVGENFQVRLKRAPDFQQACSEAYGEFTSPFVASLRELQGLVGAHEWRKKGVPIEALGASIHPHYGVFSPIRGEYLALLANAPLPSRELAFDIGTGTGVIAALLAKRGVKKIIATDQDPRALTCAKENITRLGYQQQVSVKQADMFPEGKAPLIVCNPPWLPAKPSSPIEYAVYDPNSRMLMAFLNGLKNHLTPEGEGWLIMSNFAENLGLRTKDEFQNAIAHAGLVVEEKIDITPKHGKVMDQTDRLHQARKAEITSLWRLKAN</sequence>
<keyword evidence="1 4" id="KW-0489">Methyltransferase</keyword>
<protein>
    <submittedName>
        <fullName evidence="4">Methylase of polypeptide chain release factors</fullName>
    </submittedName>
</protein>
<evidence type="ECO:0000256" key="2">
    <source>
        <dbReference type="ARBA" id="ARBA00022691"/>
    </source>
</evidence>
<dbReference type="InterPro" id="IPR050320">
    <property type="entry name" value="N5-glutamine_MTase"/>
</dbReference>
<dbReference type="PANTHER" id="PTHR18895">
    <property type="entry name" value="HEMK METHYLTRANSFERASE"/>
    <property type="match status" value="1"/>
</dbReference>
<dbReference type="InterPro" id="IPR007848">
    <property type="entry name" value="Small_mtfrase_dom"/>
</dbReference>
<keyword evidence="5" id="KW-1185">Reference proteome</keyword>
<dbReference type="PANTHER" id="PTHR18895:SF74">
    <property type="entry name" value="MTRF1L RELEASE FACTOR GLUTAMINE METHYLTRANSFERASE"/>
    <property type="match status" value="1"/>
</dbReference>
<dbReference type="STRING" id="1581680.BN1209_0114"/>
<dbReference type="Gene3D" id="3.40.50.150">
    <property type="entry name" value="Vaccinia Virus protein VP39"/>
    <property type="match status" value="1"/>
</dbReference>
<dbReference type="EMBL" id="LN794158">
    <property type="protein sequence ID" value="CEN55168.1"/>
    <property type="molecule type" value="Genomic_DNA"/>
</dbReference>
<dbReference type="AlphaFoldDB" id="A0A0B7ISE5"/>
<reference evidence="5" key="1">
    <citation type="submission" date="2014-12" db="EMBL/GenBank/DDBJ databases">
        <authorList>
            <person name="Salcher M.M."/>
        </authorList>
    </citation>
    <scope>NUCLEOTIDE SEQUENCE [LARGE SCALE GENOMIC DNA]</scope>
    <source>
        <strain evidence="5">MMS-10A-171</strain>
    </source>
</reference>
<keyword evidence="1 4" id="KW-0808">Transferase</keyword>
<dbReference type="SUPFAM" id="SSF53335">
    <property type="entry name" value="S-adenosyl-L-methionine-dependent methyltransferases"/>
    <property type="match status" value="1"/>
</dbReference>
<dbReference type="Pfam" id="PF05175">
    <property type="entry name" value="MTS"/>
    <property type="match status" value="1"/>
</dbReference>
<keyword evidence="2" id="KW-0949">S-adenosyl-L-methionine</keyword>
<feature type="domain" description="Methyltransferase small" evidence="3">
    <location>
        <begin position="189"/>
        <end position="318"/>
    </location>
</feature>
<name>A0A0B7ISE5_9PROT</name>
<dbReference type="InterPro" id="IPR002052">
    <property type="entry name" value="DNA_methylase_N6_adenine_CS"/>
</dbReference>
<dbReference type="CDD" id="cd02440">
    <property type="entry name" value="AdoMet_MTases"/>
    <property type="match status" value="1"/>
</dbReference>
<dbReference type="HOGENOM" id="CLU_046655_1_0_4"/>
<dbReference type="GO" id="GO:0032259">
    <property type="term" value="P:methylation"/>
    <property type="evidence" value="ECO:0007669"/>
    <property type="project" value="UniProtKB-KW"/>
</dbReference>
<accession>A0A0B7ISE5</accession>
<evidence type="ECO:0000313" key="4">
    <source>
        <dbReference type="EMBL" id="CEN55168.1"/>
    </source>
</evidence>
<organism evidence="4 5">
    <name type="scientific">Candidatus Methylopumilus turicensis</name>
    <dbReference type="NCBI Taxonomy" id="1581680"/>
    <lineage>
        <taxon>Bacteria</taxon>
        <taxon>Pseudomonadati</taxon>
        <taxon>Pseudomonadota</taxon>
        <taxon>Betaproteobacteria</taxon>
        <taxon>Nitrosomonadales</taxon>
        <taxon>Methylophilaceae</taxon>
        <taxon>Candidatus Methylopumilus</taxon>
    </lineage>
</organism>
<evidence type="ECO:0000256" key="1">
    <source>
        <dbReference type="ARBA" id="ARBA00022603"/>
    </source>
</evidence>